<gene>
    <name evidence="2" type="ORF">ENR59_09100</name>
</gene>
<reference evidence="2" key="1">
    <citation type="journal article" date="2020" name="mSystems">
        <title>Genome- and Community-Level Interaction Insights into Carbon Utilization and Element Cycling Functions of Hydrothermarchaeota in Hydrothermal Sediment.</title>
        <authorList>
            <person name="Zhou Z."/>
            <person name="Liu Y."/>
            <person name="Xu W."/>
            <person name="Pan J."/>
            <person name="Luo Z.H."/>
            <person name="Li M."/>
        </authorList>
    </citation>
    <scope>NUCLEOTIDE SEQUENCE [LARGE SCALE GENOMIC DNA]</scope>
    <source>
        <strain evidence="2">SpSt-413</strain>
    </source>
</reference>
<evidence type="ECO:0008006" key="3">
    <source>
        <dbReference type="Google" id="ProtNLM"/>
    </source>
</evidence>
<name>A0A7C4EJL4_9BACT</name>
<dbReference type="EMBL" id="DSRP01000629">
    <property type="protein sequence ID" value="HGG93089.1"/>
    <property type="molecule type" value="Genomic_DNA"/>
</dbReference>
<keyword evidence="1" id="KW-1133">Transmembrane helix</keyword>
<organism evidence="2">
    <name type="scientific">Fundidesulfovibrio putealis</name>
    <dbReference type="NCBI Taxonomy" id="270496"/>
    <lineage>
        <taxon>Bacteria</taxon>
        <taxon>Pseudomonadati</taxon>
        <taxon>Thermodesulfobacteriota</taxon>
        <taxon>Desulfovibrionia</taxon>
        <taxon>Desulfovibrionales</taxon>
        <taxon>Desulfovibrionaceae</taxon>
        <taxon>Fundidesulfovibrio</taxon>
    </lineage>
</organism>
<accession>A0A7C4EJL4</accession>
<protein>
    <recommendedName>
        <fullName evidence="3">ABC transporter permease</fullName>
    </recommendedName>
</protein>
<keyword evidence="1" id="KW-0472">Membrane</keyword>
<comment type="caution">
    <text evidence="2">The sequence shown here is derived from an EMBL/GenBank/DDBJ whole genome shotgun (WGS) entry which is preliminary data.</text>
</comment>
<evidence type="ECO:0000313" key="2">
    <source>
        <dbReference type="EMBL" id="HGG93089.1"/>
    </source>
</evidence>
<sequence length="63" mass="6814">MAHVRERAAEALEGWFVRRVAMPIMAGGGAASLGFGLAWFWLWQAGYAAELSVILSGNTWAGF</sequence>
<keyword evidence="1" id="KW-0812">Transmembrane</keyword>
<feature type="transmembrane region" description="Helical" evidence="1">
    <location>
        <begin position="20"/>
        <end position="42"/>
    </location>
</feature>
<dbReference type="AlphaFoldDB" id="A0A7C4EJL4"/>
<proteinExistence type="predicted"/>
<evidence type="ECO:0000256" key="1">
    <source>
        <dbReference type="SAM" id="Phobius"/>
    </source>
</evidence>